<feature type="binding site" evidence="5">
    <location>
        <position position="10"/>
    </location>
    <ligand>
        <name>a divalent metal cation</name>
        <dbReference type="ChEBI" id="CHEBI:60240"/>
    </ligand>
</feature>
<feature type="binding site" evidence="5">
    <location>
        <position position="99"/>
    </location>
    <ligand>
        <name>a divalent metal cation</name>
        <dbReference type="ChEBI" id="CHEBI:60240"/>
    </ligand>
</feature>
<dbReference type="SUPFAM" id="SSF64167">
    <property type="entry name" value="SurE-like"/>
    <property type="match status" value="1"/>
</dbReference>
<proteinExistence type="inferred from homology"/>
<dbReference type="HAMAP" id="MF_00060">
    <property type="entry name" value="SurE"/>
    <property type="match status" value="1"/>
</dbReference>
<dbReference type="GO" id="GO:0005737">
    <property type="term" value="C:cytoplasm"/>
    <property type="evidence" value="ECO:0007669"/>
    <property type="project" value="UniProtKB-SubCell"/>
</dbReference>
<dbReference type="PANTHER" id="PTHR30457:SF0">
    <property type="entry name" value="PHOSPHATASE, PUTATIVE (AFU_ORTHOLOGUE AFUA_4G01070)-RELATED"/>
    <property type="match status" value="1"/>
</dbReference>
<comment type="function">
    <text evidence="5">Nucleotidase that shows phosphatase activity on nucleoside 5'-monophosphates.</text>
</comment>
<comment type="subcellular location">
    <subcellularLocation>
        <location evidence="5">Cytoplasm</location>
    </subcellularLocation>
</comment>
<sequence length="253" mass="27097">MGMNILVVNDDGIEAAGFAALVKALSEVADVYVCAPESQRSARSHSITLGQDVIIEKTEFPGAKAAYKISGTPADCTKIGLQFFAEAGAPIDIVYSGINMGSNLGRDTLYSGTIGAAAEAALSGVHAVAVSVDDHDAVYFDVACCLAKEAIDLVYGKLDKSVVLSINVPNLPKEQIRGIKYVPLGNTRYYDDKFHLVEGSRYTLSGQPGDYVKPGEENDLSAVAENYAVITPLQMDFTDYESLEQIKKWSLSL</sequence>
<keyword evidence="4 5" id="KW-0378">Hydrolase</keyword>
<comment type="cofactor">
    <cofactor evidence="5">
        <name>a divalent metal cation</name>
        <dbReference type="ChEBI" id="CHEBI:60240"/>
    </cofactor>
    <text evidence="5">Binds 1 divalent metal cation per subunit.</text>
</comment>
<dbReference type="Pfam" id="PF01975">
    <property type="entry name" value="SurE"/>
    <property type="match status" value="1"/>
</dbReference>
<keyword evidence="3 5" id="KW-0479">Metal-binding</keyword>
<dbReference type="PANTHER" id="PTHR30457">
    <property type="entry name" value="5'-NUCLEOTIDASE SURE"/>
    <property type="match status" value="1"/>
</dbReference>
<dbReference type="Proteomes" id="UP000446866">
    <property type="component" value="Unassembled WGS sequence"/>
</dbReference>
<gene>
    <name evidence="5 7" type="primary">surE</name>
    <name evidence="7" type="ORF">D0435_08705</name>
</gene>
<dbReference type="EC" id="3.1.3.5" evidence="5"/>
<evidence type="ECO:0000256" key="1">
    <source>
        <dbReference type="ARBA" id="ARBA00000815"/>
    </source>
</evidence>
<comment type="similarity">
    <text evidence="2 5">Belongs to the SurE nucleotidase family.</text>
</comment>
<comment type="catalytic activity">
    <reaction evidence="1 5">
        <text>a ribonucleoside 5'-phosphate + H2O = a ribonucleoside + phosphate</text>
        <dbReference type="Rhea" id="RHEA:12484"/>
        <dbReference type="ChEBI" id="CHEBI:15377"/>
        <dbReference type="ChEBI" id="CHEBI:18254"/>
        <dbReference type="ChEBI" id="CHEBI:43474"/>
        <dbReference type="ChEBI" id="CHEBI:58043"/>
        <dbReference type="EC" id="3.1.3.5"/>
    </reaction>
</comment>
<dbReference type="InterPro" id="IPR036523">
    <property type="entry name" value="SurE-like_sf"/>
</dbReference>
<feature type="binding site" evidence="5">
    <location>
        <position position="11"/>
    </location>
    <ligand>
        <name>a divalent metal cation</name>
        <dbReference type="ChEBI" id="CHEBI:60240"/>
    </ligand>
</feature>
<accession>A0A845QKY2</accession>
<dbReference type="InterPro" id="IPR030048">
    <property type="entry name" value="SurE"/>
</dbReference>
<dbReference type="GO" id="GO:0000166">
    <property type="term" value="F:nucleotide binding"/>
    <property type="evidence" value="ECO:0007669"/>
    <property type="project" value="UniProtKB-KW"/>
</dbReference>
<feature type="binding site" evidence="5">
    <location>
        <position position="41"/>
    </location>
    <ligand>
        <name>a divalent metal cation</name>
        <dbReference type="ChEBI" id="CHEBI:60240"/>
    </ligand>
</feature>
<evidence type="ECO:0000256" key="4">
    <source>
        <dbReference type="ARBA" id="ARBA00022801"/>
    </source>
</evidence>
<evidence type="ECO:0000259" key="6">
    <source>
        <dbReference type="Pfam" id="PF01975"/>
    </source>
</evidence>
<feature type="domain" description="Survival protein SurE-like phosphatase/nucleotidase" evidence="6">
    <location>
        <begin position="5"/>
        <end position="189"/>
    </location>
</feature>
<dbReference type="GO" id="GO:0046872">
    <property type="term" value="F:metal ion binding"/>
    <property type="evidence" value="ECO:0007669"/>
    <property type="project" value="UniProtKB-UniRule"/>
</dbReference>
<evidence type="ECO:0000313" key="7">
    <source>
        <dbReference type="EMBL" id="NBH61731.1"/>
    </source>
</evidence>
<dbReference type="GO" id="GO:0008253">
    <property type="term" value="F:5'-nucleotidase activity"/>
    <property type="evidence" value="ECO:0007669"/>
    <property type="project" value="UniProtKB-UniRule"/>
</dbReference>
<keyword evidence="5" id="KW-0963">Cytoplasm</keyword>
<evidence type="ECO:0000256" key="3">
    <source>
        <dbReference type="ARBA" id="ARBA00022723"/>
    </source>
</evidence>
<keyword evidence="5" id="KW-0547">Nucleotide-binding</keyword>
<dbReference type="Gene3D" id="3.40.1210.10">
    <property type="entry name" value="Survival protein SurE-like phosphatase/nucleotidase"/>
    <property type="match status" value="1"/>
</dbReference>
<dbReference type="NCBIfam" id="TIGR00087">
    <property type="entry name" value="surE"/>
    <property type="match status" value="1"/>
</dbReference>
<dbReference type="EMBL" id="QXWK01000014">
    <property type="protein sequence ID" value="NBH61731.1"/>
    <property type="molecule type" value="Genomic_DNA"/>
</dbReference>
<name>A0A845QKY2_9FIRM</name>
<organism evidence="7 8">
    <name type="scientific">Anaerotruncus colihominis</name>
    <dbReference type="NCBI Taxonomy" id="169435"/>
    <lineage>
        <taxon>Bacteria</taxon>
        <taxon>Bacillati</taxon>
        <taxon>Bacillota</taxon>
        <taxon>Clostridia</taxon>
        <taxon>Eubacteriales</taxon>
        <taxon>Oscillospiraceae</taxon>
        <taxon>Anaerotruncus</taxon>
    </lineage>
</organism>
<evidence type="ECO:0000256" key="5">
    <source>
        <dbReference type="HAMAP-Rule" id="MF_00060"/>
    </source>
</evidence>
<reference evidence="7 8" key="1">
    <citation type="submission" date="2018-08" db="EMBL/GenBank/DDBJ databases">
        <title>Murine metabolic-syndrome-specific gut microbial biobank.</title>
        <authorList>
            <person name="Liu C."/>
        </authorList>
    </citation>
    <scope>NUCLEOTIDE SEQUENCE [LARGE SCALE GENOMIC DNA]</scope>
    <source>
        <strain evidence="7 8">28</strain>
    </source>
</reference>
<comment type="caution">
    <text evidence="7">The sequence shown here is derived from an EMBL/GenBank/DDBJ whole genome shotgun (WGS) entry which is preliminary data.</text>
</comment>
<evidence type="ECO:0000313" key="8">
    <source>
        <dbReference type="Proteomes" id="UP000446866"/>
    </source>
</evidence>
<evidence type="ECO:0000256" key="2">
    <source>
        <dbReference type="ARBA" id="ARBA00011062"/>
    </source>
</evidence>
<keyword evidence="8" id="KW-1185">Reference proteome</keyword>
<dbReference type="AlphaFoldDB" id="A0A845QKY2"/>
<dbReference type="InterPro" id="IPR002828">
    <property type="entry name" value="SurE-like_Pase/nucleotidase"/>
</dbReference>
<protein>
    <recommendedName>
        <fullName evidence="5">5'-nucleotidase SurE</fullName>
        <ecNumber evidence="5">3.1.3.5</ecNumber>
    </recommendedName>
    <alternativeName>
        <fullName evidence="5">Nucleoside 5'-monophosphate phosphohydrolase</fullName>
    </alternativeName>
</protein>